<dbReference type="AlphaFoldDB" id="A0A1Y0B3J1"/>
<dbReference type="EMBL" id="KY774314">
    <property type="protein sequence ID" value="ART31095.1"/>
    <property type="molecule type" value="Genomic_DNA"/>
</dbReference>
<evidence type="ECO:0000313" key="1">
    <source>
        <dbReference type="EMBL" id="ART31095.1"/>
    </source>
</evidence>
<keyword evidence="2" id="KW-0496">Mitochondrion</keyword>
<dbReference type="EMBL" id="KY774314">
    <property type="protein sequence ID" value="ART32016.1"/>
    <property type="molecule type" value="Genomic_DNA"/>
</dbReference>
<organism evidence="2">
    <name type="scientific">Utricularia reniformis</name>
    <dbReference type="NCBI Taxonomy" id="192314"/>
    <lineage>
        <taxon>Eukaryota</taxon>
        <taxon>Viridiplantae</taxon>
        <taxon>Streptophyta</taxon>
        <taxon>Embryophyta</taxon>
        <taxon>Tracheophyta</taxon>
        <taxon>Spermatophyta</taxon>
        <taxon>Magnoliopsida</taxon>
        <taxon>eudicotyledons</taxon>
        <taxon>Gunneridae</taxon>
        <taxon>Pentapetalae</taxon>
        <taxon>asterids</taxon>
        <taxon>lamiids</taxon>
        <taxon>Lamiales</taxon>
        <taxon>Lentibulariaceae</taxon>
        <taxon>Utricularia</taxon>
    </lineage>
</organism>
<evidence type="ECO:0000313" key="2">
    <source>
        <dbReference type="EMBL" id="ART32016.1"/>
    </source>
</evidence>
<name>A0A1Y0B3J1_9LAMI</name>
<proteinExistence type="predicted"/>
<gene>
    <name evidence="1" type="ORF">AEK19_MT0863</name>
    <name evidence="2" type="ORF">AEK19_MT1846</name>
</gene>
<reference evidence="2" key="1">
    <citation type="submission" date="2017-03" db="EMBL/GenBank/DDBJ databases">
        <title>The mitochondrial genome of the carnivorous plant Utricularia reniformis (Lentibulariaceae): structure, comparative analysis and evolutionary landmarks.</title>
        <authorList>
            <person name="Silva S.R."/>
            <person name="Alvarenga D.O."/>
            <person name="Michael T.P."/>
            <person name="Miranda V.F.O."/>
            <person name="Varani A.M."/>
        </authorList>
    </citation>
    <scope>NUCLEOTIDE SEQUENCE</scope>
</reference>
<accession>A0A1Y0B3J1</accession>
<sequence length="143" mass="15653">MNPSLSRKLIDQRNAQLYNSPWHYFIGDPGSKALLWPLSRRGRTPTSSGVVASGSYPWPYYSWTFVLTGQLIVSLSRKSTSLTDSKSCNRKNNRFLMVTKSLSLGSGRGLMSCSPTSHGLGTLTPGGKSRSLPIVPYLPSLTD</sequence>
<protein>
    <submittedName>
        <fullName evidence="2">Uncharacterized protein</fullName>
    </submittedName>
</protein>
<geneLocation type="mitochondrion" evidence="2"/>